<gene>
    <name evidence="2" type="ORF">JXQ802_LOCUS54203</name>
    <name evidence="1" type="ORF">PYM288_LOCUS37775</name>
</gene>
<dbReference type="Proteomes" id="UP000663854">
    <property type="component" value="Unassembled WGS sequence"/>
</dbReference>
<evidence type="ECO:0000313" key="2">
    <source>
        <dbReference type="EMBL" id="CAF1648302.1"/>
    </source>
</evidence>
<dbReference type="EMBL" id="CAJNOH010008526">
    <property type="protein sequence ID" value="CAF1481343.1"/>
    <property type="molecule type" value="Genomic_DNA"/>
</dbReference>
<reference evidence="1" key="1">
    <citation type="submission" date="2021-02" db="EMBL/GenBank/DDBJ databases">
        <authorList>
            <person name="Nowell W R."/>
        </authorList>
    </citation>
    <scope>NUCLEOTIDE SEQUENCE</scope>
</reference>
<protein>
    <submittedName>
        <fullName evidence="1">Uncharacterized protein</fullName>
    </submittedName>
</protein>
<dbReference type="Proteomes" id="UP000663870">
    <property type="component" value="Unassembled WGS sequence"/>
</dbReference>
<evidence type="ECO:0000313" key="4">
    <source>
        <dbReference type="Proteomes" id="UP000663870"/>
    </source>
</evidence>
<dbReference type="AlphaFoldDB" id="A0A815RWT7"/>
<evidence type="ECO:0000313" key="3">
    <source>
        <dbReference type="Proteomes" id="UP000663854"/>
    </source>
</evidence>
<evidence type="ECO:0000313" key="1">
    <source>
        <dbReference type="EMBL" id="CAF1481343.1"/>
    </source>
</evidence>
<name>A0A815RWT7_9BILA</name>
<comment type="caution">
    <text evidence="1">The sequence shown here is derived from an EMBL/GenBank/DDBJ whole genome shotgun (WGS) entry which is preliminary data.</text>
</comment>
<sequence>MASDRNDLIQSVRRGDLVRVR</sequence>
<feature type="non-terminal residue" evidence="1">
    <location>
        <position position="21"/>
    </location>
</feature>
<dbReference type="EMBL" id="CAJNOL010010220">
    <property type="protein sequence ID" value="CAF1648302.1"/>
    <property type="molecule type" value="Genomic_DNA"/>
</dbReference>
<accession>A0A815RWT7</accession>
<proteinExistence type="predicted"/>
<keyword evidence="4" id="KW-1185">Reference proteome</keyword>
<organism evidence="1 3">
    <name type="scientific">Rotaria sordida</name>
    <dbReference type="NCBI Taxonomy" id="392033"/>
    <lineage>
        <taxon>Eukaryota</taxon>
        <taxon>Metazoa</taxon>
        <taxon>Spiralia</taxon>
        <taxon>Gnathifera</taxon>
        <taxon>Rotifera</taxon>
        <taxon>Eurotatoria</taxon>
        <taxon>Bdelloidea</taxon>
        <taxon>Philodinida</taxon>
        <taxon>Philodinidae</taxon>
        <taxon>Rotaria</taxon>
    </lineage>
</organism>